<dbReference type="Pfam" id="PF04791">
    <property type="entry name" value="LMBR1"/>
    <property type="match status" value="2"/>
</dbReference>
<organism evidence="4 5">
    <name type="scientific">Branchiostoma belcheri</name>
    <name type="common">Amphioxus</name>
    <dbReference type="NCBI Taxonomy" id="7741"/>
    <lineage>
        <taxon>Eukaryota</taxon>
        <taxon>Metazoa</taxon>
        <taxon>Chordata</taxon>
        <taxon>Cephalochordata</taxon>
        <taxon>Leptocardii</taxon>
        <taxon>Amphioxiformes</taxon>
        <taxon>Branchiostomatidae</taxon>
        <taxon>Branchiostoma</taxon>
    </lineage>
</organism>
<feature type="region of interest" description="Disordered" evidence="2">
    <location>
        <begin position="539"/>
        <end position="566"/>
    </location>
</feature>
<keyword evidence="4" id="KW-1185">Reference proteome</keyword>
<dbReference type="GO" id="GO:0004888">
    <property type="term" value="F:transmembrane signaling receptor activity"/>
    <property type="evidence" value="ECO:0007669"/>
    <property type="project" value="TreeGrafter"/>
</dbReference>
<protein>
    <submittedName>
        <fullName evidence="5">Protein LMBR1L-like isoform X1</fullName>
    </submittedName>
</protein>
<evidence type="ECO:0000256" key="3">
    <source>
        <dbReference type="SAM" id="Phobius"/>
    </source>
</evidence>
<dbReference type="PANTHER" id="PTHR12625">
    <property type="entry name" value="LIPOCALIN-1 INTERACTING MEMBRANE RECEPTOR LIMR"/>
    <property type="match status" value="1"/>
</dbReference>
<feature type="transmembrane region" description="Helical" evidence="3">
    <location>
        <begin position="460"/>
        <end position="483"/>
    </location>
</feature>
<feature type="transmembrane region" description="Helical" evidence="3">
    <location>
        <begin position="378"/>
        <end position="408"/>
    </location>
</feature>
<dbReference type="InterPro" id="IPR006876">
    <property type="entry name" value="LMBR1-like_membr_prot"/>
</dbReference>
<keyword evidence="3" id="KW-1133">Transmembrane helix</keyword>
<dbReference type="RefSeq" id="XP_019646135.1">
    <property type="nucleotide sequence ID" value="XM_019790576.1"/>
</dbReference>
<dbReference type="GO" id="GO:0007165">
    <property type="term" value="P:signal transduction"/>
    <property type="evidence" value="ECO:0007669"/>
    <property type="project" value="TreeGrafter"/>
</dbReference>
<accession>A0A6P4ZYA5</accession>
<evidence type="ECO:0000256" key="2">
    <source>
        <dbReference type="SAM" id="MobiDB-lite"/>
    </source>
</evidence>
<dbReference type="KEGG" id="bbel:109486686"/>
<evidence type="ECO:0000313" key="5">
    <source>
        <dbReference type="RefSeq" id="XP_019646135.1"/>
    </source>
</evidence>
<feature type="transmembrane region" description="Helical" evidence="3">
    <location>
        <begin position="199"/>
        <end position="225"/>
    </location>
</feature>
<feature type="compositionally biased region" description="Polar residues" evidence="2">
    <location>
        <begin position="555"/>
        <end position="566"/>
    </location>
</feature>
<dbReference type="OrthoDB" id="5596951at2759"/>
<keyword evidence="3" id="KW-0812">Transmembrane</keyword>
<feature type="transmembrane region" description="Helical" evidence="3">
    <location>
        <begin position="115"/>
        <end position="137"/>
    </location>
</feature>
<feature type="transmembrane region" description="Helical" evidence="3">
    <location>
        <begin position="420"/>
        <end position="440"/>
    </location>
</feature>
<sequence length="566" mass="63382">MADESADDVWNPQEQVFHNAVREYVISLLLFMALYGISFIVTTKFRKRSERDDFYQADDDAWVYRISLWICTFTLAVSAAAVLLLPISIISNEILLIYPKSWYMKWLNSSLIHGLWNHVFLFSNLSLFILMPFAYFFTESEGFMGSKKGIMARVYETFVVLFLLGVLVVGLVWVASALLDQDTASRESLLNFWNFYLPYLYSCISLLGVLLLLVCTPLGFARLFTVVGQLLVKPRSSEPGLFYHVTKWSPHLVVIDVLNNRLDFMTNIEEDIYSAKFEEDNLLRKLKDKLSPISLPDKQDLRKRLLEVQTERKKLERRQKASAWQRNLGYPLVMLLLLALTGTAVFIVSIHTLGLLFGGAALPVGVQDIGLGQASLSMFGVLGASVEIVLILYLMVASVVGFYSVPLFSRIRPTKANTPMTMVIANCLVLLTMSSALPVLSRTIGITHFDLLGYFGRFNWLGNFYIVLLYNVVFAVGTGLCLVKKFSVSVRRELYARLRMYSPVTRRRQSRTESMSAAVAHTANGMTATMAASLNPANETGAATATGSNSTNENLSNGTAHSIKSD</sequence>
<dbReference type="Proteomes" id="UP000515135">
    <property type="component" value="Unplaced"/>
</dbReference>
<dbReference type="GO" id="GO:0005886">
    <property type="term" value="C:plasma membrane"/>
    <property type="evidence" value="ECO:0007669"/>
    <property type="project" value="TreeGrafter"/>
</dbReference>
<feature type="transmembrane region" description="Helical" evidence="3">
    <location>
        <begin position="66"/>
        <end position="95"/>
    </location>
</feature>
<proteinExistence type="inferred from homology"/>
<evidence type="ECO:0000313" key="4">
    <source>
        <dbReference type="Proteomes" id="UP000515135"/>
    </source>
</evidence>
<gene>
    <name evidence="5" type="primary">LOC109486686</name>
</gene>
<dbReference type="AlphaFoldDB" id="A0A6P4ZYA5"/>
<comment type="similarity">
    <text evidence="1">Belongs to the LIMR family.</text>
</comment>
<dbReference type="InterPro" id="IPR008075">
    <property type="entry name" value="LIMR"/>
</dbReference>
<feature type="transmembrane region" description="Helical" evidence="3">
    <location>
        <begin position="328"/>
        <end position="358"/>
    </location>
</feature>
<feature type="compositionally biased region" description="Low complexity" evidence="2">
    <location>
        <begin position="539"/>
        <end position="554"/>
    </location>
</feature>
<dbReference type="PRINTS" id="PR01692">
    <property type="entry name" value="LIPOCALINIMR"/>
</dbReference>
<dbReference type="GeneID" id="109486686"/>
<keyword evidence="3" id="KW-0472">Membrane</keyword>
<dbReference type="PANTHER" id="PTHR12625:SF0">
    <property type="entry name" value="PROTEIN LILIPOD"/>
    <property type="match status" value="1"/>
</dbReference>
<evidence type="ECO:0000256" key="1">
    <source>
        <dbReference type="ARBA" id="ARBA00010487"/>
    </source>
</evidence>
<name>A0A6P4ZYA5_BRABE</name>
<feature type="transmembrane region" description="Helical" evidence="3">
    <location>
        <begin position="158"/>
        <end position="179"/>
    </location>
</feature>
<reference evidence="5" key="1">
    <citation type="submission" date="2025-08" db="UniProtKB">
        <authorList>
            <consortium name="RefSeq"/>
        </authorList>
    </citation>
    <scope>IDENTIFICATION</scope>
    <source>
        <tissue evidence="5">Gonad</tissue>
    </source>
</reference>
<feature type="transmembrane region" description="Helical" evidence="3">
    <location>
        <begin position="24"/>
        <end position="45"/>
    </location>
</feature>